<dbReference type="AlphaFoldDB" id="A0A7M1AZ51"/>
<dbReference type="RefSeq" id="WP_193151065.1">
    <property type="nucleotide sequence ID" value="NZ_CP041235.1"/>
</dbReference>
<accession>A0A7M1AZ51</accession>
<name>A0A7M1AZ51_9BACT</name>
<gene>
    <name evidence="1" type="ORF">FJR45_01645</name>
</gene>
<dbReference type="KEGG" id="ssei:FJR45_01645"/>
<dbReference type="CDD" id="cd01427">
    <property type="entry name" value="HAD_like"/>
    <property type="match status" value="1"/>
</dbReference>
<keyword evidence="2" id="KW-1185">Reference proteome</keyword>
<dbReference type="EMBL" id="CP041235">
    <property type="protein sequence ID" value="QOP42723.1"/>
    <property type="molecule type" value="Genomic_DNA"/>
</dbReference>
<dbReference type="InterPro" id="IPR036412">
    <property type="entry name" value="HAD-like_sf"/>
</dbReference>
<dbReference type="Gene3D" id="3.40.50.1000">
    <property type="entry name" value="HAD superfamily/HAD-like"/>
    <property type="match status" value="1"/>
</dbReference>
<protein>
    <submittedName>
        <fullName evidence="1">Haloacid dehalogenase</fullName>
    </submittedName>
</protein>
<evidence type="ECO:0000313" key="1">
    <source>
        <dbReference type="EMBL" id="QOP42723.1"/>
    </source>
</evidence>
<dbReference type="InterPro" id="IPR023214">
    <property type="entry name" value="HAD_sf"/>
</dbReference>
<sequence length="147" mass="16193">MQKNIKHIVLDYNGTIAKDGVLKDEVKKLLPLLAQTYTLHVITADTFGSVQNELKDFDLHVKVLQSDNHTVEKEAYVSALHVKECAAVGNGNNDMKMLQKAHIGICVLGDEGCSTKSLLASDIVCKSISEALELFLYPKRLVATLRV</sequence>
<evidence type="ECO:0000313" key="2">
    <source>
        <dbReference type="Proteomes" id="UP000593719"/>
    </source>
</evidence>
<proteinExistence type="predicted"/>
<dbReference type="Proteomes" id="UP000593719">
    <property type="component" value="Chromosome"/>
</dbReference>
<dbReference type="SUPFAM" id="SSF56784">
    <property type="entry name" value="HAD-like"/>
    <property type="match status" value="1"/>
</dbReference>
<organism evidence="1 2">
    <name type="scientific">Sulfurimonas sediminis</name>
    <dbReference type="NCBI Taxonomy" id="2590020"/>
    <lineage>
        <taxon>Bacteria</taxon>
        <taxon>Pseudomonadati</taxon>
        <taxon>Campylobacterota</taxon>
        <taxon>Epsilonproteobacteria</taxon>
        <taxon>Campylobacterales</taxon>
        <taxon>Sulfurimonadaceae</taxon>
        <taxon>Sulfurimonas</taxon>
    </lineage>
</organism>
<reference evidence="1 2" key="1">
    <citation type="submission" date="2019-06" db="EMBL/GenBank/DDBJ databases">
        <title>Sulfurimonas gotlandica sp. nov., a chemoautotrophic and psychrotolerant epsilonproteobacterium isolated from a pelagic redoxcline, and an emended description of the genus Sulfurimonas.</title>
        <authorList>
            <person name="Wang S."/>
            <person name="Jiang L."/>
            <person name="Shao Z."/>
        </authorList>
    </citation>
    <scope>NUCLEOTIDE SEQUENCE [LARGE SCALE GENOMIC DNA]</scope>
    <source>
        <strain evidence="1 2">S2-6</strain>
    </source>
</reference>